<dbReference type="InterPro" id="IPR036259">
    <property type="entry name" value="MFS_trans_sf"/>
</dbReference>
<dbReference type="InterPro" id="IPR011701">
    <property type="entry name" value="MFS"/>
</dbReference>
<feature type="transmembrane region" description="Helical" evidence="7">
    <location>
        <begin position="249"/>
        <end position="273"/>
    </location>
</feature>
<dbReference type="GO" id="GO:0022857">
    <property type="term" value="F:transmembrane transporter activity"/>
    <property type="evidence" value="ECO:0007669"/>
    <property type="project" value="InterPro"/>
</dbReference>
<keyword evidence="5 7" id="KW-1133">Transmembrane helix</keyword>
<gene>
    <name evidence="9" type="primary">lplT</name>
    <name evidence="9" type="ORF">Pan189_32710</name>
</gene>
<dbReference type="CDD" id="cd06173">
    <property type="entry name" value="MFS_MefA_like"/>
    <property type="match status" value="1"/>
</dbReference>
<dbReference type="EMBL" id="CP036268">
    <property type="protein sequence ID" value="QDT38872.1"/>
    <property type="molecule type" value="Genomic_DNA"/>
</dbReference>
<feature type="domain" description="Major facilitator superfamily (MFS) profile" evidence="8">
    <location>
        <begin position="28"/>
        <end position="435"/>
    </location>
</feature>
<keyword evidence="6 7" id="KW-0472">Membrane</keyword>
<feature type="transmembrane region" description="Helical" evidence="7">
    <location>
        <begin position="411"/>
        <end position="430"/>
    </location>
</feature>
<evidence type="ECO:0000256" key="4">
    <source>
        <dbReference type="ARBA" id="ARBA00022692"/>
    </source>
</evidence>
<keyword evidence="10" id="KW-1185">Reference proteome</keyword>
<dbReference type="AlphaFoldDB" id="A0A517R4S5"/>
<feature type="transmembrane region" description="Helical" evidence="7">
    <location>
        <begin position="344"/>
        <end position="367"/>
    </location>
</feature>
<feature type="transmembrane region" description="Helical" evidence="7">
    <location>
        <begin position="122"/>
        <end position="140"/>
    </location>
</feature>
<evidence type="ECO:0000313" key="10">
    <source>
        <dbReference type="Proteomes" id="UP000317318"/>
    </source>
</evidence>
<evidence type="ECO:0000256" key="7">
    <source>
        <dbReference type="SAM" id="Phobius"/>
    </source>
</evidence>
<feature type="transmembrane region" description="Helical" evidence="7">
    <location>
        <begin position="37"/>
        <end position="59"/>
    </location>
</feature>
<feature type="transmembrane region" description="Helical" evidence="7">
    <location>
        <begin position="193"/>
        <end position="214"/>
    </location>
</feature>
<dbReference type="PROSITE" id="PS50850">
    <property type="entry name" value="MFS"/>
    <property type="match status" value="1"/>
</dbReference>
<dbReference type="Pfam" id="PF07690">
    <property type="entry name" value="MFS_1"/>
    <property type="match status" value="1"/>
</dbReference>
<evidence type="ECO:0000313" key="9">
    <source>
        <dbReference type="EMBL" id="QDT38872.1"/>
    </source>
</evidence>
<feature type="transmembrane region" description="Helical" evidence="7">
    <location>
        <begin position="379"/>
        <end position="405"/>
    </location>
</feature>
<sequence>MEEAVPGEAPARAEIDTATLPPLWHDRAFLGMTATQFLGAFNDNVFKQMILLFIVVMIVDKQSAASYQFAATVVFAVPFILFSGFCGFLADRCGKWTIVFSSKVLEIAIMLLGMAAFYTGQIWPLLVVLFLMGSQTTLFSPAKYGILPEIFRHRDLPRVNGIISMTTFLAIIFGMVIGGAASELARKYFDGEYWLVNSFCVLVAIGGTVTALVIRRPPPASANLQFRPRDVFMTSETWTMLRTDRPLTLALVVSSTFWFLGAMVQLAITQFGVQQLDIGELRTSIMSGTLSVGIAIGFVVAGRLSEGTIRFSLLKYGACGIAASMIGIAVVAVLPIVWGLKYAALLFVFLTSGFSTGLFALPITTYLQVRPPSDQKGRVIAAMNLFNWIGICFAGFAYFACVALLTAFKLPMSWTFAIIGLLMVPVPLLYHPPNENIEAEDDQLCPSCGERNRADESTCGMCGAPLDPQDEAVETSASPAS</sequence>
<evidence type="ECO:0000256" key="5">
    <source>
        <dbReference type="ARBA" id="ARBA00022989"/>
    </source>
</evidence>
<evidence type="ECO:0000256" key="3">
    <source>
        <dbReference type="ARBA" id="ARBA00022475"/>
    </source>
</evidence>
<organism evidence="9 10">
    <name type="scientific">Stratiformator vulcanicus</name>
    <dbReference type="NCBI Taxonomy" id="2527980"/>
    <lineage>
        <taxon>Bacteria</taxon>
        <taxon>Pseudomonadati</taxon>
        <taxon>Planctomycetota</taxon>
        <taxon>Planctomycetia</taxon>
        <taxon>Planctomycetales</taxon>
        <taxon>Planctomycetaceae</taxon>
        <taxon>Stratiformator</taxon>
    </lineage>
</organism>
<dbReference type="OrthoDB" id="9803968at2"/>
<feature type="transmembrane region" description="Helical" evidence="7">
    <location>
        <begin position="285"/>
        <end position="304"/>
    </location>
</feature>
<feature type="transmembrane region" description="Helical" evidence="7">
    <location>
        <begin position="316"/>
        <end position="338"/>
    </location>
</feature>
<dbReference type="GO" id="GO:0005886">
    <property type="term" value="C:plasma membrane"/>
    <property type="evidence" value="ECO:0007669"/>
    <property type="project" value="UniProtKB-SubCell"/>
</dbReference>
<name>A0A517R4S5_9PLAN</name>
<proteinExistence type="predicted"/>
<keyword evidence="2" id="KW-0813">Transport</keyword>
<accession>A0A517R4S5</accession>
<feature type="transmembrane region" description="Helical" evidence="7">
    <location>
        <begin position="96"/>
        <end position="116"/>
    </location>
</feature>
<keyword evidence="4 7" id="KW-0812">Transmembrane</keyword>
<evidence type="ECO:0000256" key="1">
    <source>
        <dbReference type="ARBA" id="ARBA00004651"/>
    </source>
</evidence>
<dbReference type="RefSeq" id="WP_145364935.1">
    <property type="nucleotide sequence ID" value="NZ_CP036268.1"/>
</dbReference>
<evidence type="ECO:0000256" key="6">
    <source>
        <dbReference type="ARBA" id="ARBA00023136"/>
    </source>
</evidence>
<keyword evidence="3" id="KW-1003">Cell membrane</keyword>
<dbReference type="PANTHER" id="PTHR43266:SF2">
    <property type="entry name" value="MAJOR FACILITATOR SUPERFAMILY (MFS) PROFILE DOMAIN-CONTAINING PROTEIN"/>
    <property type="match status" value="1"/>
</dbReference>
<dbReference type="Proteomes" id="UP000317318">
    <property type="component" value="Chromosome"/>
</dbReference>
<dbReference type="InterPro" id="IPR020846">
    <property type="entry name" value="MFS_dom"/>
</dbReference>
<feature type="transmembrane region" description="Helical" evidence="7">
    <location>
        <begin position="161"/>
        <end position="181"/>
    </location>
</feature>
<dbReference type="SUPFAM" id="SSF103473">
    <property type="entry name" value="MFS general substrate transporter"/>
    <property type="match status" value="1"/>
</dbReference>
<dbReference type="Gene3D" id="1.20.1250.20">
    <property type="entry name" value="MFS general substrate transporter like domains"/>
    <property type="match status" value="1"/>
</dbReference>
<protein>
    <submittedName>
        <fullName evidence="9">Lysophospholipid transporter LplT</fullName>
    </submittedName>
</protein>
<dbReference type="PANTHER" id="PTHR43266">
    <property type="entry name" value="MACROLIDE-EFFLUX PROTEIN"/>
    <property type="match status" value="1"/>
</dbReference>
<evidence type="ECO:0000256" key="2">
    <source>
        <dbReference type="ARBA" id="ARBA00022448"/>
    </source>
</evidence>
<reference evidence="9 10" key="1">
    <citation type="submission" date="2019-02" db="EMBL/GenBank/DDBJ databases">
        <title>Deep-cultivation of Planctomycetes and their phenomic and genomic characterization uncovers novel biology.</title>
        <authorList>
            <person name="Wiegand S."/>
            <person name="Jogler M."/>
            <person name="Boedeker C."/>
            <person name="Pinto D."/>
            <person name="Vollmers J."/>
            <person name="Rivas-Marin E."/>
            <person name="Kohn T."/>
            <person name="Peeters S.H."/>
            <person name="Heuer A."/>
            <person name="Rast P."/>
            <person name="Oberbeckmann S."/>
            <person name="Bunk B."/>
            <person name="Jeske O."/>
            <person name="Meyerdierks A."/>
            <person name="Storesund J.E."/>
            <person name="Kallscheuer N."/>
            <person name="Luecker S."/>
            <person name="Lage O.M."/>
            <person name="Pohl T."/>
            <person name="Merkel B.J."/>
            <person name="Hornburger P."/>
            <person name="Mueller R.-W."/>
            <person name="Bruemmer F."/>
            <person name="Labrenz M."/>
            <person name="Spormann A.M."/>
            <person name="Op den Camp H."/>
            <person name="Overmann J."/>
            <person name="Amann R."/>
            <person name="Jetten M.S.M."/>
            <person name="Mascher T."/>
            <person name="Medema M.H."/>
            <person name="Devos D.P."/>
            <person name="Kaster A.-K."/>
            <person name="Ovreas L."/>
            <person name="Rohde M."/>
            <person name="Galperin M.Y."/>
            <person name="Jogler C."/>
        </authorList>
    </citation>
    <scope>NUCLEOTIDE SEQUENCE [LARGE SCALE GENOMIC DNA]</scope>
    <source>
        <strain evidence="9 10">Pan189</strain>
    </source>
</reference>
<feature type="transmembrane region" description="Helical" evidence="7">
    <location>
        <begin position="65"/>
        <end position="89"/>
    </location>
</feature>
<comment type="subcellular location">
    <subcellularLocation>
        <location evidence="1">Cell membrane</location>
        <topology evidence="1">Multi-pass membrane protein</topology>
    </subcellularLocation>
</comment>
<evidence type="ECO:0000259" key="8">
    <source>
        <dbReference type="PROSITE" id="PS50850"/>
    </source>
</evidence>
<dbReference type="KEGG" id="svp:Pan189_32710"/>